<dbReference type="GO" id="GO:0006431">
    <property type="term" value="P:methionyl-tRNA aminoacylation"/>
    <property type="evidence" value="ECO:0007669"/>
    <property type="project" value="UniProtKB-UniRule"/>
</dbReference>
<comment type="caution">
    <text evidence="7">Lacks conserved residue(s) required for the propagation of feature annotation.</text>
</comment>
<evidence type="ECO:0000313" key="12">
    <source>
        <dbReference type="Proteomes" id="UP000265882"/>
    </source>
</evidence>
<sequence>MSKGKFYLTTPAYYVNDIPHIGHAYTTIAADVLARFKRMEGYNVFFVTATDEHGIKIQRSAEERGKTPKEWADIVVEGFKKAWKTLNISYDHLIRTTDDYHEAGVQAFFKTLQDHGHIYLGDYEGWYCVPDEAFWTEKQLVNGNCPECGRKVERVKEKSYFFKLSAFGEKILEHIRQNPTFIEPETRRNEIVSRIQQGLMDLSISRTTVSWGIPVPGDEKCVIYVWVDALINYITAVGFGTDQTKFRTYWPADLHLIGKEILWFHTVIWPAMLMAAELPLPTRVFGHGWWTVEGQKMSKSLGNVIDPIKLADSYGLDAVRYFLLREGTFGKDSDFSRAAMITRINNELANDLGNLLSRTLAMIKRYNDGLIPQPDPGEEDAQLRQMASSLFSRMKPQMDQLQFSLALEEIWAFVRRCNKFVEENAPWELAKSPDKKARLDTVLYTLAESLRIITTLLAPFMPQAAAQMYEQLGLDRFDELNFEHLDQWGRLDPASRIRPGKPLFPKVKESD</sequence>
<feature type="domain" description="Methionyl/Leucyl tRNA synthetase" evidence="9">
    <location>
        <begin position="7"/>
        <end position="151"/>
    </location>
</feature>
<dbReference type="NCBIfam" id="TIGR00398">
    <property type="entry name" value="metG"/>
    <property type="match status" value="1"/>
</dbReference>
<feature type="domain" description="Methionyl-tRNA synthetase anticodon-binding" evidence="10">
    <location>
        <begin position="375"/>
        <end position="510"/>
    </location>
</feature>
<evidence type="ECO:0000256" key="1">
    <source>
        <dbReference type="ARBA" id="ARBA00003314"/>
    </source>
</evidence>
<dbReference type="FunFam" id="1.10.730.10:FF:000026">
    <property type="entry name" value="Methionine--tRNA ligase"/>
    <property type="match status" value="1"/>
</dbReference>
<dbReference type="InterPro" id="IPR041872">
    <property type="entry name" value="Anticodon_Met"/>
</dbReference>
<comment type="subunit">
    <text evidence="7">Monomer.</text>
</comment>
<dbReference type="InterPro" id="IPR023457">
    <property type="entry name" value="Met-tRNA_synth_2"/>
</dbReference>
<feature type="short sequence motif" description="'KMSKS' region" evidence="7">
    <location>
        <begin position="296"/>
        <end position="300"/>
    </location>
</feature>
<dbReference type="HAMAP" id="MF_01228">
    <property type="entry name" value="Met_tRNA_synth_type2"/>
    <property type="match status" value="1"/>
</dbReference>
<evidence type="ECO:0000256" key="5">
    <source>
        <dbReference type="ARBA" id="ARBA00022917"/>
    </source>
</evidence>
<name>A0A3A4NXZ3_ABYX5</name>
<comment type="caution">
    <text evidence="11">The sequence shown here is derived from an EMBL/GenBank/DDBJ whole genome shotgun (WGS) entry which is preliminary data.</text>
</comment>
<accession>A0A3A4NXZ3</accession>
<protein>
    <recommendedName>
        <fullName evidence="7">Methionine--tRNA ligase</fullName>
        <ecNumber evidence="7">6.1.1.10</ecNumber>
    </recommendedName>
    <alternativeName>
        <fullName evidence="7">Methionyl-tRNA synthetase</fullName>
        <shortName evidence="7">MetRS</shortName>
    </alternativeName>
</protein>
<feature type="domain" description="Methionyl/Leucyl tRNA synthetase" evidence="9">
    <location>
        <begin position="154"/>
        <end position="360"/>
    </location>
</feature>
<comment type="catalytic activity">
    <reaction evidence="7">
        <text>tRNA(Met) + L-methionine + ATP = L-methionyl-tRNA(Met) + AMP + diphosphate</text>
        <dbReference type="Rhea" id="RHEA:13481"/>
        <dbReference type="Rhea" id="RHEA-COMP:9667"/>
        <dbReference type="Rhea" id="RHEA-COMP:9698"/>
        <dbReference type="ChEBI" id="CHEBI:30616"/>
        <dbReference type="ChEBI" id="CHEBI:33019"/>
        <dbReference type="ChEBI" id="CHEBI:57844"/>
        <dbReference type="ChEBI" id="CHEBI:78442"/>
        <dbReference type="ChEBI" id="CHEBI:78530"/>
        <dbReference type="ChEBI" id="CHEBI:456215"/>
        <dbReference type="EC" id="6.1.1.10"/>
    </reaction>
</comment>
<dbReference type="InterPro" id="IPR009080">
    <property type="entry name" value="tRNAsynth_Ia_anticodon-bd"/>
</dbReference>
<keyword evidence="7" id="KW-0963">Cytoplasm</keyword>
<keyword evidence="3 7" id="KW-0547">Nucleotide-binding</keyword>
<dbReference type="FunFam" id="2.170.220.10:FF:000002">
    <property type="entry name" value="Methionine--tRNA ligase"/>
    <property type="match status" value="1"/>
</dbReference>
<keyword evidence="2 7" id="KW-0436">Ligase</keyword>
<dbReference type="Proteomes" id="UP000265882">
    <property type="component" value="Unassembled WGS sequence"/>
</dbReference>
<dbReference type="CDD" id="cd00814">
    <property type="entry name" value="MetRS_core"/>
    <property type="match status" value="1"/>
</dbReference>
<gene>
    <name evidence="7 11" type="primary">metG</name>
    <name evidence="11" type="ORF">C4520_08830</name>
</gene>
<evidence type="ECO:0000256" key="8">
    <source>
        <dbReference type="RuleBase" id="RU363039"/>
    </source>
</evidence>
<dbReference type="GO" id="GO:0005524">
    <property type="term" value="F:ATP binding"/>
    <property type="evidence" value="ECO:0007669"/>
    <property type="project" value="UniProtKB-UniRule"/>
</dbReference>
<comment type="similarity">
    <text evidence="8">Belongs to the class-I aminoacyl-tRNA synthetase family.</text>
</comment>
<dbReference type="InterPro" id="IPR033911">
    <property type="entry name" value="MetRS_core"/>
</dbReference>
<dbReference type="PRINTS" id="PR01041">
    <property type="entry name" value="TRNASYNTHMET"/>
</dbReference>
<evidence type="ECO:0000256" key="2">
    <source>
        <dbReference type="ARBA" id="ARBA00022598"/>
    </source>
</evidence>
<keyword evidence="5 7" id="KW-0648">Protein biosynthesis</keyword>
<dbReference type="Gene3D" id="2.170.220.10">
    <property type="match status" value="1"/>
</dbReference>
<dbReference type="Gene3D" id="3.40.50.620">
    <property type="entry name" value="HUPs"/>
    <property type="match status" value="1"/>
</dbReference>
<reference evidence="11 12" key="1">
    <citation type="journal article" date="2017" name="ISME J.">
        <title>Energy and carbon metabolisms in a deep terrestrial subsurface fluid microbial community.</title>
        <authorList>
            <person name="Momper L."/>
            <person name="Jungbluth S.P."/>
            <person name="Lee M.D."/>
            <person name="Amend J.P."/>
        </authorList>
    </citation>
    <scope>NUCLEOTIDE SEQUENCE [LARGE SCALE GENOMIC DNA]</scope>
    <source>
        <strain evidence="11">SURF_5</strain>
    </source>
</reference>
<feature type="short sequence motif" description="'HIGH' region" evidence="7">
    <location>
        <begin position="13"/>
        <end position="23"/>
    </location>
</feature>
<dbReference type="InterPro" id="IPR014729">
    <property type="entry name" value="Rossmann-like_a/b/a_fold"/>
</dbReference>
<dbReference type="EC" id="6.1.1.10" evidence="7"/>
<dbReference type="NCBIfam" id="NF008900">
    <property type="entry name" value="PRK12267.1"/>
    <property type="match status" value="1"/>
</dbReference>
<evidence type="ECO:0000313" key="11">
    <source>
        <dbReference type="EMBL" id="RJP21990.1"/>
    </source>
</evidence>
<dbReference type="AlphaFoldDB" id="A0A3A4NXZ3"/>
<comment type="subcellular location">
    <subcellularLocation>
        <location evidence="7">Cytoplasm</location>
    </subcellularLocation>
</comment>
<organism evidence="11 12">
    <name type="scientific">Abyssobacteria bacterium (strain SURF_5)</name>
    <dbReference type="NCBI Taxonomy" id="2093360"/>
    <lineage>
        <taxon>Bacteria</taxon>
        <taxon>Pseudomonadati</taxon>
        <taxon>Candidatus Hydrogenedentota</taxon>
        <taxon>Candidatus Abyssobacteria</taxon>
    </lineage>
</organism>
<comment type="function">
    <text evidence="1 7">Is required not only for elongation of protein synthesis but also for the initiation of all mRNA translation through initiator tRNA(fMet) aminoacylation.</text>
</comment>
<dbReference type="CDD" id="cd07957">
    <property type="entry name" value="Anticodon_Ia_Met"/>
    <property type="match status" value="1"/>
</dbReference>
<keyword evidence="6 7" id="KW-0030">Aminoacyl-tRNA synthetase</keyword>
<evidence type="ECO:0000256" key="4">
    <source>
        <dbReference type="ARBA" id="ARBA00022840"/>
    </source>
</evidence>
<dbReference type="SUPFAM" id="SSF47323">
    <property type="entry name" value="Anticodon-binding domain of a subclass of class I aminoacyl-tRNA synthetases"/>
    <property type="match status" value="1"/>
</dbReference>
<feature type="binding site" evidence="7">
    <location>
        <position position="128"/>
    </location>
    <ligand>
        <name>Zn(2+)</name>
        <dbReference type="ChEBI" id="CHEBI:29105"/>
    </ligand>
</feature>
<keyword evidence="4 7" id="KW-0067">ATP-binding</keyword>
<dbReference type="PANTHER" id="PTHR43326:SF1">
    <property type="entry name" value="METHIONINE--TRNA LIGASE, MITOCHONDRIAL"/>
    <property type="match status" value="1"/>
</dbReference>
<dbReference type="Pfam" id="PF19303">
    <property type="entry name" value="Anticodon_3"/>
    <property type="match status" value="1"/>
</dbReference>
<dbReference type="InterPro" id="IPR015413">
    <property type="entry name" value="Methionyl/Leucyl_tRNA_Synth"/>
</dbReference>
<dbReference type="Gene3D" id="1.10.730.10">
    <property type="entry name" value="Isoleucyl-tRNA Synthetase, Domain 1"/>
    <property type="match status" value="1"/>
</dbReference>
<feature type="binding site" evidence="7">
    <location>
        <position position="148"/>
    </location>
    <ligand>
        <name>Zn(2+)</name>
        <dbReference type="ChEBI" id="CHEBI:29105"/>
    </ligand>
</feature>
<proteinExistence type="inferred from homology"/>
<evidence type="ECO:0000256" key="7">
    <source>
        <dbReference type="HAMAP-Rule" id="MF_01228"/>
    </source>
</evidence>
<evidence type="ECO:0000256" key="6">
    <source>
        <dbReference type="ARBA" id="ARBA00023146"/>
    </source>
</evidence>
<dbReference type="GO" id="GO:0004825">
    <property type="term" value="F:methionine-tRNA ligase activity"/>
    <property type="evidence" value="ECO:0007669"/>
    <property type="project" value="UniProtKB-UniRule"/>
</dbReference>
<evidence type="ECO:0000259" key="10">
    <source>
        <dbReference type="Pfam" id="PF19303"/>
    </source>
</evidence>
<dbReference type="PANTHER" id="PTHR43326">
    <property type="entry name" value="METHIONYL-TRNA SYNTHETASE"/>
    <property type="match status" value="1"/>
</dbReference>
<dbReference type="InterPro" id="IPR014758">
    <property type="entry name" value="Met-tRNA_synth"/>
</dbReference>
<dbReference type="Pfam" id="PF09334">
    <property type="entry name" value="tRNA-synt_1g"/>
    <property type="match status" value="2"/>
</dbReference>
<evidence type="ECO:0000259" key="9">
    <source>
        <dbReference type="Pfam" id="PF09334"/>
    </source>
</evidence>
<feature type="binding site" evidence="7">
    <location>
        <position position="145"/>
    </location>
    <ligand>
        <name>Zn(2+)</name>
        <dbReference type="ChEBI" id="CHEBI:29105"/>
    </ligand>
</feature>
<dbReference type="SUPFAM" id="SSF52374">
    <property type="entry name" value="Nucleotidylyl transferase"/>
    <property type="match status" value="1"/>
</dbReference>
<dbReference type="GO" id="GO:0005737">
    <property type="term" value="C:cytoplasm"/>
    <property type="evidence" value="ECO:0007669"/>
    <property type="project" value="UniProtKB-SubCell"/>
</dbReference>
<evidence type="ECO:0000256" key="3">
    <source>
        <dbReference type="ARBA" id="ARBA00022741"/>
    </source>
</evidence>
<dbReference type="EMBL" id="QZKU01000062">
    <property type="protein sequence ID" value="RJP21990.1"/>
    <property type="molecule type" value="Genomic_DNA"/>
</dbReference>